<dbReference type="Pfam" id="PF05406">
    <property type="entry name" value="WGR"/>
    <property type="match status" value="1"/>
</dbReference>
<evidence type="ECO:0000256" key="1">
    <source>
        <dbReference type="ARBA" id="ARBA00004123"/>
    </source>
</evidence>
<evidence type="ECO:0000256" key="9">
    <source>
        <dbReference type="SAM" id="Coils"/>
    </source>
</evidence>
<dbReference type="SUPFAM" id="SSF142921">
    <property type="entry name" value="WGR domain-like"/>
    <property type="match status" value="1"/>
</dbReference>
<name>A0A8J6B5G9_9EUKA</name>
<dbReference type="PROSITE" id="PS51977">
    <property type="entry name" value="WGR"/>
    <property type="match status" value="1"/>
</dbReference>
<dbReference type="SUPFAM" id="SSF56399">
    <property type="entry name" value="ADP-ribosylation"/>
    <property type="match status" value="1"/>
</dbReference>
<evidence type="ECO:0000256" key="4">
    <source>
        <dbReference type="ARBA" id="ARBA00022695"/>
    </source>
</evidence>
<dbReference type="SMART" id="SM00773">
    <property type="entry name" value="WGR"/>
    <property type="match status" value="1"/>
</dbReference>
<keyword evidence="6" id="KW-0539">Nucleus</keyword>
<dbReference type="GO" id="GO:1990404">
    <property type="term" value="F:NAD+-protein mono-ADP-ribosyltransferase activity"/>
    <property type="evidence" value="ECO:0007669"/>
    <property type="project" value="TreeGrafter"/>
</dbReference>
<dbReference type="PANTHER" id="PTHR10459:SF60">
    <property type="entry name" value="POLY [ADP-RIBOSE] POLYMERASE 2"/>
    <property type="match status" value="1"/>
</dbReference>
<protein>
    <recommendedName>
        <fullName evidence="8">Poly [ADP-ribose] polymerase</fullName>
        <shortName evidence="8">PARP</shortName>
        <ecNumber evidence="8">2.4.2.-</ecNumber>
    </recommendedName>
</protein>
<keyword evidence="9" id="KW-0175">Coiled coil</keyword>
<dbReference type="Gene3D" id="1.20.142.10">
    <property type="entry name" value="Poly(ADP-ribose) polymerase, regulatory domain"/>
    <property type="match status" value="1"/>
</dbReference>
<dbReference type="InterPro" id="IPR050800">
    <property type="entry name" value="ARTD/PARP"/>
</dbReference>
<dbReference type="AlphaFoldDB" id="A0A8J6B5G9"/>
<evidence type="ECO:0000256" key="3">
    <source>
        <dbReference type="ARBA" id="ARBA00022679"/>
    </source>
</evidence>
<evidence type="ECO:0000256" key="10">
    <source>
        <dbReference type="SAM" id="MobiDB-lite"/>
    </source>
</evidence>
<proteinExistence type="predicted"/>
<dbReference type="SUPFAM" id="SSF47587">
    <property type="entry name" value="Domain of poly(ADP-ribose) polymerase"/>
    <property type="match status" value="1"/>
</dbReference>
<comment type="caution">
    <text evidence="14">The sequence shown here is derived from an EMBL/GenBank/DDBJ whole genome shotgun (WGS) entry which is preliminary data.</text>
</comment>
<evidence type="ECO:0000256" key="8">
    <source>
        <dbReference type="RuleBase" id="RU362114"/>
    </source>
</evidence>
<feature type="region of interest" description="Disordered" evidence="10">
    <location>
        <begin position="89"/>
        <end position="143"/>
    </location>
</feature>
<dbReference type="PANTHER" id="PTHR10459">
    <property type="entry name" value="DNA LIGASE"/>
    <property type="match status" value="1"/>
</dbReference>
<feature type="domain" description="PARP alpha-helical" evidence="12">
    <location>
        <begin position="311"/>
        <end position="427"/>
    </location>
</feature>
<dbReference type="InterPro" id="IPR012317">
    <property type="entry name" value="Poly(ADP-ribose)pol_cat_dom"/>
</dbReference>
<keyword evidence="3 8" id="KW-0808">Transferase</keyword>
<dbReference type="EC" id="2.4.2.-" evidence="8"/>
<evidence type="ECO:0000259" key="13">
    <source>
        <dbReference type="PROSITE" id="PS51977"/>
    </source>
</evidence>
<keyword evidence="2 8" id="KW-0328">Glycosyltransferase</keyword>
<evidence type="ECO:0000259" key="11">
    <source>
        <dbReference type="PROSITE" id="PS51059"/>
    </source>
</evidence>
<sequence>MPGRLPVYLKGRFSKSQAVIGGQIESLNGDAIRLTKAMEENTEFEPDDVILFPKKEDAPDVYASCNLKDEAWLQECLKAGKWIDVVIPPTDDEASESESDEPEEPEEAEDEYESEIEDVPAPKKPARRAAPAPKPAPKVPSAATLTTQVAATGGAEPTEADFMPEALTPDPQAMAVMPAGSRIVVHEGVLYKMKLNQTDIKTNANKYYNLELARSPAGTYHIFFIWGRVGKIAGRTDTSFANLDDAINVFAKKFKDKAKLNWPDERFGESGRAQTYVPLHFEWSDPISAAKKRKAAAVAEPSKRANVVKAECTLPVPVRKLLELISNRSHIEHSVRDLDLDLTRMPLGRLSEDHILKAYDCLKSAQGAIKLGDRNDVIAQTNRFYTLFPVQTYGIDRPPILDEMLIKKYAASLDALYDIRRTLDLLDAEEEEEEAAEAEGERVHHLDALYKKLDVPLGVVPHDDPRFNAIEQFLTVGPTHQHMLRNPVVSEVFTVNPTEGTSTTKRMLWHGSRASNYVGILGQGLRIAPPEAPVTGYMFGKGIYLADVMTKSYGYCHPQQSEGKALLMLCEADMGTMKQHFQSNSSLHDIKVRGAGIDSTHGVGKWQFPVPGKRVDLDGFKLPLGPLVEKQQPGLNLQYNEFIVYETARVNIRYLVVVEEGKR</sequence>
<dbReference type="GO" id="GO:0070212">
    <property type="term" value="P:protein poly-ADP-ribosylation"/>
    <property type="evidence" value="ECO:0007669"/>
    <property type="project" value="TreeGrafter"/>
</dbReference>
<gene>
    <name evidence="14" type="ORF">J8273_3405</name>
</gene>
<evidence type="ECO:0000259" key="12">
    <source>
        <dbReference type="PROSITE" id="PS51060"/>
    </source>
</evidence>
<feature type="compositionally biased region" description="Acidic residues" evidence="10">
    <location>
        <begin position="90"/>
        <end position="118"/>
    </location>
</feature>
<keyword evidence="5 8" id="KW-0520">NAD</keyword>
<comment type="catalytic activity">
    <reaction evidence="7">
        <text>NAD(+) + (ADP-D-ribosyl)n-acceptor = nicotinamide + (ADP-D-ribosyl)n+1-acceptor + H(+).</text>
        <dbReference type="EC" id="2.4.2.30"/>
    </reaction>
</comment>
<dbReference type="GO" id="GO:0005730">
    <property type="term" value="C:nucleolus"/>
    <property type="evidence" value="ECO:0007669"/>
    <property type="project" value="TreeGrafter"/>
</dbReference>
<dbReference type="Pfam" id="PF00644">
    <property type="entry name" value="PARP"/>
    <property type="match status" value="1"/>
</dbReference>
<organism evidence="14 15">
    <name type="scientific">Carpediemonas membranifera</name>
    <dbReference type="NCBI Taxonomy" id="201153"/>
    <lineage>
        <taxon>Eukaryota</taxon>
        <taxon>Metamonada</taxon>
        <taxon>Carpediemonas-like organisms</taxon>
        <taxon>Carpediemonas</taxon>
    </lineage>
</organism>
<dbReference type="Pfam" id="PF02877">
    <property type="entry name" value="PARP_reg"/>
    <property type="match status" value="1"/>
</dbReference>
<keyword evidence="15" id="KW-1185">Reference proteome</keyword>
<comment type="subcellular location">
    <subcellularLocation>
        <location evidence="1">Nucleus</location>
    </subcellularLocation>
</comment>
<evidence type="ECO:0000256" key="6">
    <source>
        <dbReference type="ARBA" id="ARBA00023242"/>
    </source>
</evidence>
<accession>A0A8J6B5G9</accession>
<dbReference type="Proteomes" id="UP000717585">
    <property type="component" value="Unassembled WGS sequence"/>
</dbReference>
<evidence type="ECO:0000256" key="5">
    <source>
        <dbReference type="ARBA" id="ARBA00023027"/>
    </source>
</evidence>
<evidence type="ECO:0000256" key="7">
    <source>
        <dbReference type="ARBA" id="ARBA00033987"/>
    </source>
</evidence>
<dbReference type="CDD" id="cd01437">
    <property type="entry name" value="parp_like"/>
    <property type="match status" value="1"/>
</dbReference>
<dbReference type="GO" id="GO:0016779">
    <property type="term" value="F:nucleotidyltransferase activity"/>
    <property type="evidence" value="ECO:0007669"/>
    <property type="project" value="UniProtKB-KW"/>
</dbReference>
<dbReference type="InterPro" id="IPR004102">
    <property type="entry name" value="Poly(ADP-ribose)pol_reg_dom"/>
</dbReference>
<evidence type="ECO:0000256" key="2">
    <source>
        <dbReference type="ARBA" id="ARBA00022676"/>
    </source>
</evidence>
<evidence type="ECO:0000313" key="15">
    <source>
        <dbReference type="Proteomes" id="UP000717585"/>
    </source>
</evidence>
<dbReference type="InterPro" id="IPR008893">
    <property type="entry name" value="WGR_domain"/>
</dbReference>
<dbReference type="Gene3D" id="3.90.228.10">
    <property type="match status" value="1"/>
</dbReference>
<feature type="domain" description="WGR" evidence="13">
    <location>
        <begin position="180"/>
        <end position="276"/>
    </location>
</feature>
<dbReference type="PROSITE" id="PS51059">
    <property type="entry name" value="PARP_CATALYTIC"/>
    <property type="match status" value="1"/>
</dbReference>
<dbReference type="InterPro" id="IPR036930">
    <property type="entry name" value="WGR_dom_sf"/>
</dbReference>
<feature type="coiled-coil region" evidence="9">
    <location>
        <begin position="419"/>
        <end position="448"/>
    </location>
</feature>
<feature type="domain" description="PARP catalytic" evidence="11">
    <location>
        <begin position="444"/>
        <end position="663"/>
    </location>
</feature>
<dbReference type="EMBL" id="JAHDYR010000025">
    <property type="protein sequence ID" value="KAG9393272.1"/>
    <property type="molecule type" value="Genomic_DNA"/>
</dbReference>
<reference evidence="14" key="1">
    <citation type="submission" date="2021-05" db="EMBL/GenBank/DDBJ databases">
        <title>A free-living protist that lacks canonical eukaryotic 1 DNA replication and segregation systems.</title>
        <authorList>
            <person name="Salas-Leiva D.E."/>
            <person name="Tromer E.C."/>
            <person name="Curtis B.A."/>
            <person name="Jerlstrom-Hultqvist J."/>
            <person name="Kolisko M."/>
            <person name="Yi Z."/>
            <person name="Salas-Leiva J.S."/>
            <person name="Gallot-Lavallee L."/>
            <person name="Kops G.J.P.L."/>
            <person name="Archibald J.M."/>
            <person name="Simpson A.G.B."/>
            <person name="Roger A.J."/>
        </authorList>
    </citation>
    <scope>NUCLEOTIDE SEQUENCE</scope>
    <source>
        <strain evidence="14">BICM</strain>
    </source>
</reference>
<dbReference type="PROSITE" id="PS51060">
    <property type="entry name" value="PARP_ALPHA_HD"/>
    <property type="match status" value="1"/>
</dbReference>
<keyword evidence="4" id="KW-0548">Nucleotidyltransferase</keyword>
<evidence type="ECO:0000313" key="14">
    <source>
        <dbReference type="EMBL" id="KAG9393272.1"/>
    </source>
</evidence>
<dbReference type="OrthoDB" id="429950at2759"/>
<dbReference type="GO" id="GO:0006302">
    <property type="term" value="P:double-strand break repair"/>
    <property type="evidence" value="ECO:0007669"/>
    <property type="project" value="TreeGrafter"/>
</dbReference>
<dbReference type="GO" id="GO:0003950">
    <property type="term" value="F:NAD+ poly-ADP-ribosyltransferase activity"/>
    <property type="evidence" value="ECO:0007669"/>
    <property type="project" value="UniProtKB-UniRule"/>
</dbReference>
<dbReference type="InterPro" id="IPR036616">
    <property type="entry name" value="Poly(ADP-ribose)pol_reg_dom_sf"/>
</dbReference>